<name>C7N530_SLAHD</name>
<dbReference type="SUPFAM" id="SSF53056">
    <property type="entry name" value="beta-carbonic anhydrase, cab"/>
    <property type="match status" value="1"/>
</dbReference>
<evidence type="ECO:0000256" key="3">
    <source>
        <dbReference type="ARBA" id="ARBA00012925"/>
    </source>
</evidence>
<evidence type="ECO:0000313" key="12">
    <source>
        <dbReference type="Proteomes" id="UP000002026"/>
    </source>
</evidence>
<dbReference type="STRING" id="471855.Shel_09780"/>
<dbReference type="AlphaFoldDB" id="C7N530"/>
<dbReference type="EC" id="4.2.1.1" evidence="3"/>
<dbReference type="PROSITE" id="PS00704">
    <property type="entry name" value="PROK_CO2_ANHYDRASE_1"/>
    <property type="match status" value="1"/>
</dbReference>
<dbReference type="Pfam" id="PF00484">
    <property type="entry name" value="Pro_CA"/>
    <property type="match status" value="1"/>
</dbReference>
<keyword evidence="5 9" id="KW-0862">Zinc</keyword>
<dbReference type="EMBL" id="CP001684">
    <property type="protein sequence ID" value="ACV22015.1"/>
    <property type="molecule type" value="Genomic_DNA"/>
</dbReference>
<reference evidence="11 12" key="1">
    <citation type="journal article" date="2009" name="Stand. Genomic Sci.">
        <title>Complete genome sequence of Slackia heliotrinireducens type strain (RHS 1).</title>
        <authorList>
            <person name="Pukall R."/>
            <person name="Lapidus A."/>
            <person name="Nolan M."/>
            <person name="Copeland A."/>
            <person name="Glavina Del Rio T."/>
            <person name="Lucas S."/>
            <person name="Chen F."/>
            <person name="Tice H."/>
            <person name="Cheng J.F."/>
            <person name="Chertkov O."/>
            <person name="Bruce D."/>
            <person name="Goodwin L."/>
            <person name="Kuske C."/>
            <person name="Brettin T."/>
            <person name="Detter J.C."/>
            <person name="Han C."/>
            <person name="Pitluck S."/>
            <person name="Pati A."/>
            <person name="Mavrommatis K."/>
            <person name="Ivanova N."/>
            <person name="Ovchinnikova G."/>
            <person name="Chen A."/>
            <person name="Palaniappan K."/>
            <person name="Schneider S."/>
            <person name="Rohde M."/>
            <person name="Chain P."/>
            <person name="D'haeseleer P."/>
            <person name="Goker M."/>
            <person name="Bristow J."/>
            <person name="Eisen J.A."/>
            <person name="Markowitz V."/>
            <person name="Kyrpides N.C."/>
            <person name="Klenk H.P."/>
            <person name="Hugenholtz P."/>
        </authorList>
    </citation>
    <scope>NUCLEOTIDE SEQUENCE [LARGE SCALE GENOMIC DNA]</scope>
    <source>
        <strain evidence="12">ATCC 29202 / DSM 20476 / NCTC 11029 / RHS 1</strain>
    </source>
</reference>
<evidence type="ECO:0000256" key="8">
    <source>
        <dbReference type="ARBA" id="ARBA00048348"/>
    </source>
</evidence>
<keyword evidence="4 9" id="KW-0479">Metal-binding</keyword>
<evidence type="ECO:0000313" key="11">
    <source>
        <dbReference type="EMBL" id="ACV22015.1"/>
    </source>
</evidence>
<keyword evidence="6" id="KW-0456">Lyase</keyword>
<evidence type="ECO:0000259" key="10">
    <source>
        <dbReference type="Pfam" id="PF01337"/>
    </source>
</evidence>
<dbReference type="InterPro" id="IPR000468">
    <property type="entry name" value="Barstar"/>
</dbReference>
<dbReference type="Proteomes" id="UP000002026">
    <property type="component" value="Chromosome"/>
</dbReference>
<evidence type="ECO:0000256" key="1">
    <source>
        <dbReference type="ARBA" id="ARBA00006217"/>
    </source>
</evidence>
<feature type="binding site" evidence="9">
    <location>
        <position position="207"/>
    </location>
    <ligand>
        <name>Zn(2+)</name>
        <dbReference type="ChEBI" id="CHEBI:29105"/>
    </ligand>
</feature>
<feature type="binding site" evidence="9">
    <location>
        <position position="204"/>
    </location>
    <ligand>
        <name>Zn(2+)</name>
        <dbReference type="ChEBI" id="CHEBI:29105"/>
    </ligand>
</feature>
<feature type="domain" description="Barstar (barnase inhibitor)" evidence="10">
    <location>
        <begin position="2"/>
        <end position="74"/>
    </location>
</feature>
<evidence type="ECO:0000256" key="2">
    <source>
        <dbReference type="ARBA" id="ARBA00006845"/>
    </source>
</evidence>
<dbReference type="Pfam" id="PF01337">
    <property type="entry name" value="Barstar"/>
    <property type="match status" value="1"/>
</dbReference>
<dbReference type="eggNOG" id="COG0288">
    <property type="taxonomic scope" value="Bacteria"/>
</dbReference>
<dbReference type="Gene3D" id="3.30.370.10">
    <property type="entry name" value="Barstar-like"/>
    <property type="match status" value="1"/>
</dbReference>
<dbReference type="Gene3D" id="3.40.1050.10">
    <property type="entry name" value="Carbonic anhydrase"/>
    <property type="match status" value="1"/>
</dbReference>
<dbReference type="PANTHER" id="PTHR11002:SF76">
    <property type="entry name" value="CARBONIC ANHYDRASE"/>
    <property type="match status" value="1"/>
</dbReference>
<dbReference type="InterPro" id="IPR015892">
    <property type="entry name" value="Carbonic_anhydrase_CS"/>
</dbReference>
<evidence type="ECO:0000256" key="6">
    <source>
        <dbReference type="ARBA" id="ARBA00023239"/>
    </source>
</evidence>
<accession>C7N530</accession>
<proteinExistence type="inferred from homology"/>
<comment type="function">
    <text evidence="7">Catalyzes the reversible hydration of carbon dioxide to form bicarbonate.</text>
</comment>
<evidence type="ECO:0000256" key="9">
    <source>
        <dbReference type="PIRSR" id="PIRSR601765-1"/>
    </source>
</evidence>
<comment type="cofactor">
    <cofactor evidence="9">
        <name>Zn(2+)</name>
        <dbReference type="ChEBI" id="CHEBI:29105"/>
    </cofactor>
    <text evidence="9">Binds 1 zinc ion per subunit.</text>
</comment>
<dbReference type="InterPro" id="IPR001765">
    <property type="entry name" value="Carbonic_anhydrase"/>
</dbReference>
<feature type="binding site" evidence="9">
    <location>
        <position position="151"/>
    </location>
    <ligand>
        <name>Zn(2+)</name>
        <dbReference type="ChEBI" id="CHEBI:29105"/>
    </ligand>
</feature>
<dbReference type="InterPro" id="IPR036874">
    <property type="entry name" value="Carbonic_anhydrase_sf"/>
</dbReference>
<protein>
    <recommendedName>
        <fullName evidence="3">carbonic anhydrase</fullName>
        <ecNumber evidence="3">4.2.1.1</ecNumber>
    </recommendedName>
</protein>
<evidence type="ECO:0000256" key="7">
    <source>
        <dbReference type="ARBA" id="ARBA00024993"/>
    </source>
</evidence>
<dbReference type="KEGG" id="shi:Shel_09780"/>
<dbReference type="GO" id="GO:0008270">
    <property type="term" value="F:zinc ion binding"/>
    <property type="evidence" value="ECO:0007669"/>
    <property type="project" value="InterPro"/>
</dbReference>
<dbReference type="GO" id="GO:0015976">
    <property type="term" value="P:carbon utilization"/>
    <property type="evidence" value="ECO:0007669"/>
    <property type="project" value="InterPro"/>
</dbReference>
<dbReference type="SUPFAM" id="SSF52038">
    <property type="entry name" value="Barstar-related"/>
    <property type="match status" value="1"/>
</dbReference>
<comment type="catalytic activity">
    <reaction evidence="8">
        <text>hydrogencarbonate + H(+) = CO2 + H2O</text>
        <dbReference type="Rhea" id="RHEA:10748"/>
        <dbReference type="ChEBI" id="CHEBI:15377"/>
        <dbReference type="ChEBI" id="CHEBI:15378"/>
        <dbReference type="ChEBI" id="CHEBI:16526"/>
        <dbReference type="ChEBI" id="CHEBI:17544"/>
        <dbReference type="EC" id="4.2.1.1"/>
    </reaction>
</comment>
<dbReference type="HOGENOM" id="CLU_979692_0_0_11"/>
<dbReference type="eggNOG" id="COG2732">
    <property type="taxonomic scope" value="Bacteria"/>
</dbReference>
<keyword evidence="12" id="KW-1185">Reference proteome</keyword>
<sequence>MREIILDETKLDSLDEVHDLLARELDLPDYYGRNASALWDCLGDVTQPVRIVVRRAADERWQIEGFDVIERVILRAGRLIDEVEAFSYVDDLDEDEIDENSELDAAMALERLKRGNEAFLDAHSNTGNISSELITSLFEDGQKPFATVTCCSDSRVAPEHIFMTGLGELFVIRIAGNVIDQAALASAVYAAEHLHTKLMVVMGHSHCGAIESVMHGHTDGVEALAGPIAAAIGDERDPYAAAALNALAGVGTLTENERIEACIDDGMRVCAAVYHTHSGLVDFL</sequence>
<feature type="binding site" evidence="9">
    <location>
        <position position="153"/>
    </location>
    <ligand>
        <name>Zn(2+)</name>
        <dbReference type="ChEBI" id="CHEBI:29105"/>
    </ligand>
</feature>
<evidence type="ECO:0000256" key="5">
    <source>
        <dbReference type="ARBA" id="ARBA00022833"/>
    </source>
</evidence>
<evidence type="ECO:0000256" key="4">
    <source>
        <dbReference type="ARBA" id="ARBA00022723"/>
    </source>
</evidence>
<dbReference type="SMART" id="SM00947">
    <property type="entry name" value="Pro_CA"/>
    <property type="match status" value="1"/>
</dbReference>
<comment type="similarity">
    <text evidence="2">Belongs to the barstar family.</text>
</comment>
<gene>
    <name evidence="11" type="ordered locus">Shel_09780</name>
</gene>
<dbReference type="GO" id="GO:0004089">
    <property type="term" value="F:carbonate dehydratase activity"/>
    <property type="evidence" value="ECO:0007669"/>
    <property type="project" value="UniProtKB-EC"/>
</dbReference>
<dbReference type="PANTHER" id="PTHR11002">
    <property type="entry name" value="CARBONIC ANHYDRASE"/>
    <property type="match status" value="1"/>
</dbReference>
<organism evidence="11 12">
    <name type="scientific">Slackia heliotrinireducens (strain ATCC 29202 / DSM 20476 / NCTC 11029 / RHS 1)</name>
    <name type="common">Peptococcus heliotrinreducens</name>
    <dbReference type="NCBI Taxonomy" id="471855"/>
    <lineage>
        <taxon>Bacteria</taxon>
        <taxon>Bacillati</taxon>
        <taxon>Actinomycetota</taxon>
        <taxon>Coriobacteriia</taxon>
        <taxon>Eggerthellales</taxon>
        <taxon>Eggerthellaceae</taxon>
        <taxon>Slackia</taxon>
    </lineage>
</organism>
<dbReference type="InterPro" id="IPR035905">
    <property type="entry name" value="Barstar-like_sf"/>
</dbReference>
<dbReference type="RefSeq" id="WP_012798119.1">
    <property type="nucleotide sequence ID" value="NC_013165.1"/>
</dbReference>
<comment type="similarity">
    <text evidence="1">Belongs to the beta-class carbonic anhydrase family.</text>
</comment>